<gene>
    <name evidence="2" type="ORF">SAMN04487962_106136</name>
</gene>
<sequence>MIHTQATQDVIRRLAVVGSGLAGLTAARKLVAAGVDVTLFEKSRGPGGRMASKRLTDPADSSADIGAQYFTIRNPAFLDFLTEHAGTGCWGQWDGRFRYQGADNGWQNMRPAERYVGIPRMSAITRALSAGLDVRTGVRIACLERDTDELWQLRDTEGAVHRGYDAVLLTPPPAQTVDLLNDSGLASLADDFNIQISRMQACWTVMAYFPDGAGADFEALMPNSRVLNWAANNSSKPGREDQGEWWVLHGDPDWSDAHTEADPDQVADRLVKEFRHFGAIEAMPGTVRVHRWLYARPKARTGPGQLWFERERIAIAGDWLDGGRVEGAFNSADSLVKRLASLGVLPDSP</sequence>
<protein>
    <recommendedName>
        <fullName evidence="1">Amine oxidase domain-containing protein</fullName>
    </recommendedName>
</protein>
<organism evidence="2 3">
    <name type="scientific">Marinobacter segnicrescens</name>
    <dbReference type="NCBI Taxonomy" id="430453"/>
    <lineage>
        <taxon>Bacteria</taxon>
        <taxon>Pseudomonadati</taxon>
        <taxon>Pseudomonadota</taxon>
        <taxon>Gammaproteobacteria</taxon>
        <taxon>Pseudomonadales</taxon>
        <taxon>Marinobacteraceae</taxon>
        <taxon>Marinobacter</taxon>
    </lineage>
</organism>
<dbReference type="GO" id="GO:0016491">
    <property type="term" value="F:oxidoreductase activity"/>
    <property type="evidence" value="ECO:0007669"/>
    <property type="project" value="InterPro"/>
</dbReference>
<dbReference type="Gene3D" id="3.50.50.60">
    <property type="entry name" value="FAD/NAD(P)-binding domain"/>
    <property type="match status" value="1"/>
</dbReference>
<keyword evidence="3" id="KW-1185">Reference proteome</keyword>
<dbReference type="InterPro" id="IPR036188">
    <property type="entry name" value="FAD/NAD-bd_sf"/>
</dbReference>
<name>A0A1I0D4B6_9GAMM</name>
<proteinExistence type="predicted"/>
<dbReference type="SUPFAM" id="SSF51905">
    <property type="entry name" value="FAD/NAD(P)-binding domain"/>
    <property type="match status" value="1"/>
</dbReference>
<accession>A0A1I0D4B6</accession>
<evidence type="ECO:0000313" key="3">
    <source>
        <dbReference type="Proteomes" id="UP000198762"/>
    </source>
</evidence>
<dbReference type="Pfam" id="PF01593">
    <property type="entry name" value="Amino_oxidase"/>
    <property type="match status" value="1"/>
</dbReference>
<reference evidence="3" key="1">
    <citation type="submission" date="2016-10" db="EMBL/GenBank/DDBJ databases">
        <authorList>
            <person name="Varghese N."/>
            <person name="Submissions S."/>
        </authorList>
    </citation>
    <scope>NUCLEOTIDE SEQUENCE [LARGE SCALE GENOMIC DNA]</scope>
    <source>
        <strain evidence="3">CGMCC 1.6489</strain>
    </source>
</reference>
<dbReference type="Gene3D" id="3.90.660.10">
    <property type="match status" value="1"/>
</dbReference>
<dbReference type="STRING" id="430453.SAMN04487962_106136"/>
<dbReference type="Proteomes" id="UP000198762">
    <property type="component" value="Unassembled WGS sequence"/>
</dbReference>
<evidence type="ECO:0000313" key="2">
    <source>
        <dbReference type="EMBL" id="SET26849.1"/>
    </source>
</evidence>
<dbReference type="PANTHER" id="PTHR16128">
    <property type="entry name" value="FAD/NAD(P)-BINDING OXIDOREDUCTASE FAMILY PROTEIN"/>
    <property type="match status" value="1"/>
</dbReference>
<dbReference type="RefSeq" id="WP_091850455.1">
    <property type="nucleotide sequence ID" value="NZ_FOHZ01000006.1"/>
</dbReference>
<dbReference type="AlphaFoldDB" id="A0A1I0D4B6"/>
<dbReference type="PRINTS" id="PR00419">
    <property type="entry name" value="ADXRDTASE"/>
</dbReference>
<dbReference type="Pfam" id="PF13450">
    <property type="entry name" value="NAD_binding_8"/>
    <property type="match status" value="1"/>
</dbReference>
<feature type="domain" description="Amine oxidase" evidence="1">
    <location>
        <begin position="120"/>
        <end position="332"/>
    </location>
</feature>
<dbReference type="EMBL" id="FOHZ01000006">
    <property type="protein sequence ID" value="SET26849.1"/>
    <property type="molecule type" value="Genomic_DNA"/>
</dbReference>
<evidence type="ECO:0000259" key="1">
    <source>
        <dbReference type="Pfam" id="PF01593"/>
    </source>
</evidence>
<dbReference type="InterPro" id="IPR002937">
    <property type="entry name" value="Amino_oxidase"/>
</dbReference>
<dbReference type="OrthoDB" id="5792777at2"/>
<dbReference type="PANTHER" id="PTHR16128:SF5">
    <property type="entry name" value="FAD_NAD(P)-BINDING OXIDOREDUCTASE FAMILY PROTEIN"/>
    <property type="match status" value="1"/>
</dbReference>